<evidence type="ECO:0000313" key="2">
    <source>
        <dbReference type="Proteomes" id="UP000594638"/>
    </source>
</evidence>
<dbReference type="PANTHER" id="PTHR31645:SF76">
    <property type="entry name" value="METAL-NICOTIANAMINE TRANSPORTER YSL8-RELATED"/>
    <property type="match status" value="1"/>
</dbReference>
<dbReference type="InterPro" id="IPR045035">
    <property type="entry name" value="YSL-like"/>
</dbReference>
<dbReference type="GO" id="GO:0035673">
    <property type="term" value="F:oligopeptide transmembrane transporter activity"/>
    <property type="evidence" value="ECO:0007669"/>
    <property type="project" value="InterPro"/>
</dbReference>
<dbReference type="Gramene" id="OE9A084036T1">
    <property type="protein sequence ID" value="OE9A084036C1"/>
    <property type="gene ID" value="OE9A084036"/>
</dbReference>
<dbReference type="Proteomes" id="UP000594638">
    <property type="component" value="Unassembled WGS sequence"/>
</dbReference>
<comment type="caution">
    <text evidence="1">The sequence shown here is derived from an EMBL/GenBank/DDBJ whole genome shotgun (WGS) entry which is preliminary data.</text>
</comment>
<dbReference type="AlphaFoldDB" id="A0A8S0REH4"/>
<sequence>MDSGRENNVERGVGLRDENIHTLEDEELSVDGIFENEEVPSWTEQLTIRAFMIMIIDLKLAYPSGTASGHFINSFHALGGAKAAK</sequence>
<accession>A0A8S0REH4</accession>
<dbReference type="GO" id="GO:0016020">
    <property type="term" value="C:membrane"/>
    <property type="evidence" value="ECO:0007669"/>
    <property type="project" value="TreeGrafter"/>
</dbReference>
<dbReference type="PANTHER" id="PTHR31645">
    <property type="entry name" value="OLIGOPEPTIDE TRANSPORTER YGL114W-RELATED"/>
    <property type="match status" value="1"/>
</dbReference>
<dbReference type="OrthoDB" id="627262at2759"/>
<proteinExistence type="predicted"/>
<dbReference type="EMBL" id="CACTIH010003613">
    <property type="protein sequence ID" value="CAA2977875.1"/>
    <property type="molecule type" value="Genomic_DNA"/>
</dbReference>
<gene>
    <name evidence="1" type="ORF">OLEA9_A084036</name>
</gene>
<reference evidence="1 2" key="1">
    <citation type="submission" date="2019-12" db="EMBL/GenBank/DDBJ databases">
        <authorList>
            <person name="Alioto T."/>
            <person name="Alioto T."/>
            <person name="Gomez Garrido J."/>
        </authorList>
    </citation>
    <scope>NUCLEOTIDE SEQUENCE [LARGE SCALE GENOMIC DNA]</scope>
</reference>
<evidence type="ECO:0000313" key="1">
    <source>
        <dbReference type="EMBL" id="CAA2977875.1"/>
    </source>
</evidence>
<keyword evidence="2" id="KW-1185">Reference proteome</keyword>
<protein>
    <submittedName>
        <fullName evidence="1">Uncharacterized protein</fullName>
    </submittedName>
</protein>
<organism evidence="1 2">
    <name type="scientific">Olea europaea subsp. europaea</name>
    <dbReference type="NCBI Taxonomy" id="158383"/>
    <lineage>
        <taxon>Eukaryota</taxon>
        <taxon>Viridiplantae</taxon>
        <taxon>Streptophyta</taxon>
        <taxon>Embryophyta</taxon>
        <taxon>Tracheophyta</taxon>
        <taxon>Spermatophyta</taxon>
        <taxon>Magnoliopsida</taxon>
        <taxon>eudicotyledons</taxon>
        <taxon>Gunneridae</taxon>
        <taxon>Pentapetalae</taxon>
        <taxon>asterids</taxon>
        <taxon>lamiids</taxon>
        <taxon>Lamiales</taxon>
        <taxon>Oleaceae</taxon>
        <taxon>Oleeae</taxon>
        <taxon>Olea</taxon>
    </lineage>
</organism>
<name>A0A8S0REH4_OLEEU</name>